<dbReference type="AlphaFoldDB" id="K1SYP2"/>
<dbReference type="Gene3D" id="2.30.30.30">
    <property type="match status" value="1"/>
</dbReference>
<dbReference type="InterPro" id="IPR014722">
    <property type="entry name" value="Rib_uL2_dom2"/>
</dbReference>
<sequence length="125" mass="14283">RQGQLVPIERSKEELFREMVNDNYEIAMSCGLIEGDKVTITDGPLAGKEAMICKINRHKRTATLNVEMFGDKAGVTVGLEVVENWTITIIEKFSEEDKIQYNFQQKFIMNHINSVQSVCVPYEQL</sequence>
<proteinExistence type="predicted"/>
<gene>
    <name evidence="2" type="ORF">OBE_07817</name>
</gene>
<dbReference type="Pfam" id="PF00467">
    <property type="entry name" value="KOW"/>
    <property type="match status" value="1"/>
</dbReference>
<evidence type="ECO:0000259" key="1">
    <source>
        <dbReference type="Pfam" id="PF00467"/>
    </source>
</evidence>
<organism evidence="2">
    <name type="scientific">human gut metagenome</name>
    <dbReference type="NCBI Taxonomy" id="408170"/>
    <lineage>
        <taxon>unclassified sequences</taxon>
        <taxon>metagenomes</taxon>
        <taxon>organismal metagenomes</taxon>
    </lineage>
</organism>
<dbReference type="InterPro" id="IPR008991">
    <property type="entry name" value="Translation_prot_SH3-like_sf"/>
</dbReference>
<dbReference type="CDD" id="cd06091">
    <property type="entry name" value="KOW_NusG"/>
    <property type="match status" value="1"/>
</dbReference>
<dbReference type="InterPro" id="IPR005824">
    <property type="entry name" value="KOW"/>
</dbReference>
<dbReference type="SUPFAM" id="SSF50104">
    <property type="entry name" value="Translation proteins SH3-like domain"/>
    <property type="match status" value="1"/>
</dbReference>
<feature type="non-terminal residue" evidence="2">
    <location>
        <position position="1"/>
    </location>
</feature>
<name>K1SYP2_9ZZZZ</name>
<accession>K1SYP2</accession>
<evidence type="ECO:0000313" key="2">
    <source>
        <dbReference type="EMBL" id="EKC62758.1"/>
    </source>
</evidence>
<reference evidence="2" key="1">
    <citation type="journal article" date="2013" name="Environ. Microbiol.">
        <title>Microbiota from the distal guts of lean and obese adolescents exhibit partial functional redundancy besides clear differences in community structure.</title>
        <authorList>
            <person name="Ferrer M."/>
            <person name="Ruiz A."/>
            <person name="Lanza F."/>
            <person name="Haange S.B."/>
            <person name="Oberbach A."/>
            <person name="Till H."/>
            <person name="Bargiela R."/>
            <person name="Campoy C."/>
            <person name="Segura M.T."/>
            <person name="Richter M."/>
            <person name="von Bergen M."/>
            <person name="Seifert J."/>
            <person name="Suarez A."/>
        </authorList>
    </citation>
    <scope>NUCLEOTIDE SEQUENCE</scope>
</reference>
<feature type="domain" description="KOW" evidence="1">
    <location>
        <begin position="34"/>
        <end position="62"/>
    </location>
</feature>
<comment type="caution">
    <text evidence="2">The sequence shown here is derived from an EMBL/GenBank/DDBJ whole genome shotgun (WGS) entry which is preliminary data.</text>
</comment>
<dbReference type="EMBL" id="AJWZ01005373">
    <property type="protein sequence ID" value="EKC62758.1"/>
    <property type="molecule type" value="Genomic_DNA"/>
</dbReference>
<protein>
    <submittedName>
        <fullName evidence="2">Transcription antiterminator</fullName>
    </submittedName>
</protein>